<dbReference type="RefSeq" id="WP_379680547.1">
    <property type="nucleotide sequence ID" value="NZ_JBHLWP010000013.1"/>
</dbReference>
<gene>
    <name evidence="2" type="ORF">ACFFJK_16400</name>
</gene>
<reference evidence="2 3" key="1">
    <citation type="submission" date="2024-09" db="EMBL/GenBank/DDBJ databases">
        <authorList>
            <person name="Sun Q."/>
            <person name="Mori K."/>
        </authorList>
    </citation>
    <scope>NUCLEOTIDE SEQUENCE [LARGE SCALE GENOMIC DNA]</scope>
    <source>
        <strain evidence="2 3">CCM 7792</strain>
    </source>
</reference>
<keyword evidence="3" id="KW-1185">Reference proteome</keyword>
<accession>A0ABV6FIY5</accession>
<organism evidence="2 3">
    <name type="scientific">Massilia consociata</name>
    <dbReference type="NCBI Taxonomy" id="760117"/>
    <lineage>
        <taxon>Bacteria</taxon>
        <taxon>Pseudomonadati</taxon>
        <taxon>Pseudomonadota</taxon>
        <taxon>Betaproteobacteria</taxon>
        <taxon>Burkholderiales</taxon>
        <taxon>Oxalobacteraceae</taxon>
        <taxon>Telluria group</taxon>
        <taxon>Massilia</taxon>
    </lineage>
</organism>
<dbReference type="Proteomes" id="UP001589773">
    <property type="component" value="Unassembled WGS sequence"/>
</dbReference>
<evidence type="ECO:0000313" key="2">
    <source>
        <dbReference type="EMBL" id="MFC0253482.1"/>
    </source>
</evidence>
<sequence>MQARKCISHIPLFLLSLTLGLAHAAPNYAEYRVTIVGPAGSQPTDMNQAGAVVGITSTGIDTYRSFVNYGRGAVDLGLLGGTSNQAVAINDRGEVLGNWTTRSGQLRGYVYHRGSFRQIAGVGGQATRFVDINNAGYILTSNHLRAPNGSYRNLGALPYENPVTQAEALNNRNQVTGESGSFISPEPPFYAFVWTRGVMRQLGDFGYTPSYGLDINDRGQVAGYTSTETFREALATIWTHGRPTLIDTRPAGNYRYSTAQSINNHGHAVGSANQLGAFVYRGRRMESLNALIDRRSGWNITFPRAINDAGQIAASGTRNGVTYTVRLDLIRPHALGAPHIEADDAANSAAMVEGETQ</sequence>
<comment type="caution">
    <text evidence="2">The sequence shown here is derived from an EMBL/GenBank/DDBJ whole genome shotgun (WGS) entry which is preliminary data.</text>
</comment>
<dbReference type="EMBL" id="JBHLWP010000013">
    <property type="protein sequence ID" value="MFC0253482.1"/>
    <property type="molecule type" value="Genomic_DNA"/>
</dbReference>
<keyword evidence="1" id="KW-0732">Signal</keyword>
<feature type="signal peptide" evidence="1">
    <location>
        <begin position="1"/>
        <end position="24"/>
    </location>
</feature>
<proteinExistence type="predicted"/>
<feature type="chain" id="PRO_5046515831" evidence="1">
    <location>
        <begin position="25"/>
        <end position="357"/>
    </location>
</feature>
<evidence type="ECO:0000256" key="1">
    <source>
        <dbReference type="SAM" id="SignalP"/>
    </source>
</evidence>
<protein>
    <submittedName>
        <fullName evidence="2">HAF repeat-containing protein</fullName>
    </submittedName>
</protein>
<name>A0ABV6FIY5_9BURK</name>
<evidence type="ECO:0000313" key="3">
    <source>
        <dbReference type="Proteomes" id="UP001589773"/>
    </source>
</evidence>